<comment type="caution">
    <text evidence="1">The sequence shown here is derived from an EMBL/GenBank/DDBJ whole genome shotgun (WGS) entry which is preliminary data.</text>
</comment>
<evidence type="ECO:0000313" key="2">
    <source>
        <dbReference type="Proteomes" id="UP000436088"/>
    </source>
</evidence>
<name>A0A6A2ZWD0_HIBSY</name>
<dbReference type="EMBL" id="VEPZ02001094">
    <property type="protein sequence ID" value="KAE8695185.1"/>
    <property type="molecule type" value="Genomic_DNA"/>
</dbReference>
<evidence type="ECO:0000313" key="1">
    <source>
        <dbReference type="EMBL" id="KAE8695185.1"/>
    </source>
</evidence>
<accession>A0A6A2ZWD0</accession>
<dbReference type="AlphaFoldDB" id="A0A6A2ZWD0"/>
<keyword evidence="2" id="KW-1185">Reference proteome</keyword>
<dbReference type="Proteomes" id="UP000436088">
    <property type="component" value="Unassembled WGS sequence"/>
</dbReference>
<gene>
    <name evidence="1" type="ORF">F3Y22_tig00110733pilonHSYRG00386</name>
</gene>
<protein>
    <submittedName>
        <fullName evidence="1">Uncharacterized protein</fullName>
    </submittedName>
</protein>
<organism evidence="1 2">
    <name type="scientific">Hibiscus syriacus</name>
    <name type="common">Rose of Sharon</name>
    <dbReference type="NCBI Taxonomy" id="106335"/>
    <lineage>
        <taxon>Eukaryota</taxon>
        <taxon>Viridiplantae</taxon>
        <taxon>Streptophyta</taxon>
        <taxon>Embryophyta</taxon>
        <taxon>Tracheophyta</taxon>
        <taxon>Spermatophyta</taxon>
        <taxon>Magnoliopsida</taxon>
        <taxon>eudicotyledons</taxon>
        <taxon>Gunneridae</taxon>
        <taxon>Pentapetalae</taxon>
        <taxon>rosids</taxon>
        <taxon>malvids</taxon>
        <taxon>Malvales</taxon>
        <taxon>Malvaceae</taxon>
        <taxon>Malvoideae</taxon>
        <taxon>Hibiscus</taxon>
    </lineage>
</organism>
<reference evidence="1" key="1">
    <citation type="submission" date="2019-09" db="EMBL/GenBank/DDBJ databases">
        <title>Draft genome information of white flower Hibiscus syriacus.</title>
        <authorList>
            <person name="Kim Y.-M."/>
        </authorList>
    </citation>
    <scope>NUCLEOTIDE SEQUENCE [LARGE SCALE GENOMIC DNA]</scope>
    <source>
        <strain evidence="1">YM2019G1</strain>
    </source>
</reference>
<proteinExistence type="predicted"/>
<sequence length="93" mass="10695">MEYWVNAIRVRQFQFVGNWSNPLHNPTGSEKETIVANFASTPEVVHRDLEVHDYLTVAGTSFKAQARYYSHLLGSSPAMQCRYISKQWFKASV</sequence>